<gene>
    <name evidence="1" type="ORF">GENT5_14260</name>
</gene>
<evidence type="ECO:0000313" key="1">
    <source>
        <dbReference type="EMBL" id="BDB55121.1"/>
    </source>
</evidence>
<dbReference type="Proteomes" id="UP001319867">
    <property type="component" value="Chromosome"/>
</dbReference>
<evidence type="ECO:0000313" key="2">
    <source>
        <dbReference type="Proteomes" id="UP001319867"/>
    </source>
</evidence>
<evidence type="ECO:0008006" key="3">
    <source>
        <dbReference type="Google" id="ProtNLM"/>
    </source>
</evidence>
<proteinExistence type="predicted"/>
<dbReference type="RefSeq" id="WP_229316510.1">
    <property type="nucleotide sequence ID" value="NZ_AP025184.1"/>
</dbReference>
<reference evidence="1 2" key="2">
    <citation type="journal article" date="2022" name="Microorganisms">
        <title>Complete Genome Sequences of Two Flavobacterium ammonificans Strains and a Flavobacterium ammoniigenes Strain of Ammonifying Bacterioplankton Isolated from Surface River Water.</title>
        <authorList>
            <person name="Suda W."/>
            <person name="Ogata Y."/>
            <person name="Shindo C."/>
            <person name="Watanabe K."/>
        </authorList>
    </citation>
    <scope>NUCLEOTIDE SEQUENCE [LARGE SCALE GENOMIC DNA]</scope>
    <source>
        <strain evidence="1 2">GENT5</strain>
    </source>
</reference>
<keyword evidence="2" id="KW-1185">Reference proteome</keyword>
<dbReference type="EMBL" id="AP025184">
    <property type="protein sequence ID" value="BDB55121.1"/>
    <property type="molecule type" value="Genomic_DNA"/>
</dbReference>
<sequence length="180" mass="20688">MKKVFITTFCCSLLVFGLFSFQNTPRIRVNEDLSLVIPLPNVELEELFSAITKVNPTVIFLRSLSTSKNKPILFAVSRYENSKPVKLSSAFYELTANHNPTNLGDLSKEHKVISFREYKKGNKTLYTKVSKPFEEQCNVMYYFMKDNFSNVMYEIKLSGKLSEKEEMESIAEKIALSVKL</sequence>
<organism evidence="1 2">
    <name type="scientific">Flavobacterium ammoniigenes</name>
    <dbReference type="NCBI Taxonomy" id="1751095"/>
    <lineage>
        <taxon>Bacteria</taxon>
        <taxon>Pseudomonadati</taxon>
        <taxon>Bacteroidota</taxon>
        <taxon>Flavobacteriia</taxon>
        <taxon>Flavobacteriales</taxon>
        <taxon>Flavobacteriaceae</taxon>
        <taxon>Flavobacterium</taxon>
    </lineage>
</organism>
<protein>
    <recommendedName>
        <fullName evidence="3">DUF4252 domain-containing protein</fullName>
    </recommendedName>
</protein>
<name>A0ABM7V6E2_9FLAO</name>
<accession>A0ABM7V6E2</accession>
<reference evidence="1 2" key="1">
    <citation type="journal article" date="2022" name="Int. J. Syst. Evol. Microbiol.">
        <title>Flavobacterium ammonificans sp. nov. and Flavobacterium ammoniigenes sp. nov., ammonifying bacteria isolated from surface river water.</title>
        <authorList>
            <person name="Watanabe K."/>
            <person name="Kitamura T."/>
            <person name="Ogata Y."/>
            <person name="Shindo C."/>
            <person name="Suda W."/>
        </authorList>
    </citation>
    <scope>NUCLEOTIDE SEQUENCE [LARGE SCALE GENOMIC DNA]</scope>
    <source>
        <strain evidence="1 2">GENT5</strain>
    </source>
</reference>